<evidence type="ECO:0000256" key="1">
    <source>
        <dbReference type="SAM" id="Phobius"/>
    </source>
</evidence>
<dbReference type="EMBL" id="FRAN01000001">
    <property type="protein sequence ID" value="SHJ98185.1"/>
    <property type="molecule type" value="Genomic_DNA"/>
</dbReference>
<dbReference type="PATRIC" id="fig|797209.4.peg.2430"/>
<reference evidence="2 4" key="1">
    <citation type="journal article" date="2014" name="ISME J.">
        <title>Trehalose/2-sulfotrehalose biosynthesis and glycine-betaine uptake are widely spread mechanisms for osmoadaptation in the Halobacteriales.</title>
        <authorList>
            <person name="Youssef N.H."/>
            <person name="Savage-Ashlock K.N."/>
            <person name="McCully A.L."/>
            <person name="Luedtke B."/>
            <person name="Shaw E.I."/>
            <person name="Hoff W.D."/>
            <person name="Elshahed M.S."/>
        </authorList>
    </citation>
    <scope>NUCLEOTIDE SEQUENCE [LARGE SCALE GENOMIC DNA]</scope>
    <source>
        <strain evidence="2 4">DX253</strain>
    </source>
</reference>
<dbReference type="RefSeq" id="WP_007980226.1">
    <property type="nucleotide sequence ID" value="NZ_AEMG01000012.1"/>
</dbReference>
<evidence type="ECO:0000313" key="2">
    <source>
        <dbReference type="EMBL" id="EFW91646.1"/>
    </source>
</evidence>
<keyword evidence="1" id="KW-0812">Transmembrane</keyword>
<organism evidence="2 4">
    <name type="scientific">Haladaptatus paucihalophilus DX253</name>
    <dbReference type="NCBI Taxonomy" id="797209"/>
    <lineage>
        <taxon>Archaea</taxon>
        <taxon>Methanobacteriati</taxon>
        <taxon>Methanobacteriota</taxon>
        <taxon>Stenosarchaea group</taxon>
        <taxon>Halobacteria</taxon>
        <taxon>Halobacteriales</taxon>
        <taxon>Haladaptataceae</taxon>
        <taxon>Haladaptatus</taxon>
    </lineage>
</organism>
<reference evidence="3" key="2">
    <citation type="submission" date="2016-11" db="EMBL/GenBank/DDBJ databases">
        <authorList>
            <person name="Jaros S."/>
            <person name="Januszkiewicz K."/>
            <person name="Wedrychowicz H."/>
        </authorList>
    </citation>
    <scope>NUCLEOTIDE SEQUENCE [LARGE SCALE GENOMIC DNA]</scope>
    <source>
        <strain evidence="3">DX253</strain>
    </source>
</reference>
<accession>E7QUI9</accession>
<reference evidence="5" key="3">
    <citation type="submission" date="2016-11" db="EMBL/GenBank/DDBJ databases">
        <authorList>
            <person name="Varghese N."/>
            <person name="Submissions S."/>
        </authorList>
    </citation>
    <scope>NUCLEOTIDE SEQUENCE [LARGE SCALE GENOMIC DNA]</scope>
    <source>
        <strain evidence="5">DX253</strain>
    </source>
</reference>
<dbReference type="EMBL" id="AEMG01000012">
    <property type="protein sequence ID" value="EFW91646.1"/>
    <property type="molecule type" value="Genomic_DNA"/>
</dbReference>
<dbReference type="Proteomes" id="UP000184203">
    <property type="component" value="Unassembled WGS sequence"/>
</dbReference>
<dbReference type="Pfam" id="PF23958">
    <property type="entry name" value="DUF7287"/>
    <property type="match status" value="1"/>
</dbReference>
<proteinExistence type="predicted"/>
<dbReference type="AlphaFoldDB" id="E7QUI9"/>
<sequence length="142" mass="15397">MDDRGQTLNDYVLGISVFLLTVAFVVAFLPGIFTPFNAPIGDSTTARASRGATFIVGNLSVDGHPNVLDQARTATFFQRNETELRETLGFPRTTDVNVTVVEEATRTVAWTAGDAPGEHPTAATGRVVRIGAKTYRLTVRVW</sequence>
<keyword evidence="1" id="KW-0472">Membrane</keyword>
<name>E7QUI9_HALPU</name>
<dbReference type="eggNOG" id="arCOG06117">
    <property type="taxonomic scope" value="Archaea"/>
</dbReference>
<dbReference type="InterPro" id="IPR056613">
    <property type="entry name" value="DUF7287"/>
</dbReference>
<dbReference type="STRING" id="797209.GCA_000376445_00781"/>
<gene>
    <name evidence="3" type="ORF">SAMN05444342_0157</name>
    <name evidence="2" type="ORF">ZOD2009_12367</name>
</gene>
<evidence type="ECO:0000313" key="5">
    <source>
        <dbReference type="Proteomes" id="UP000184203"/>
    </source>
</evidence>
<keyword evidence="5" id="KW-1185">Reference proteome</keyword>
<protein>
    <submittedName>
        <fullName evidence="2">Uncharacterized protein</fullName>
    </submittedName>
</protein>
<feature type="transmembrane region" description="Helical" evidence="1">
    <location>
        <begin position="12"/>
        <end position="33"/>
    </location>
</feature>
<evidence type="ECO:0000313" key="3">
    <source>
        <dbReference type="EMBL" id="SHJ98185.1"/>
    </source>
</evidence>
<dbReference type="OrthoDB" id="125215at2157"/>
<dbReference type="Proteomes" id="UP000003751">
    <property type="component" value="Unassembled WGS sequence"/>
</dbReference>
<evidence type="ECO:0000313" key="4">
    <source>
        <dbReference type="Proteomes" id="UP000003751"/>
    </source>
</evidence>
<keyword evidence="1" id="KW-1133">Transmembrane helix</keyword>